<feature type="signal peptide" evidence="4">
    <location>
        <begin position="1"/>
        <end position="20"/>
    </location>
</feature>
<dbReference type="EMBL" id="VXIT01000011">
    <property type="protein sequence ID" value="KAA6409246.1"/>
    <property type="molecule type" value="Genomic_DNA"/>
</dbReference>
<gene>
    <name evidence="6" type="ORF">FRX48_06799</name>
</gene>
<dbReference type="PANTHER" id="PTHR11552">
    <property type="entry name" value="GLUCOSE-METHANOL-CHOLINE GMC OXIDOREDUCTASE"/>
    <property type="match status" value="1"/>
</dbReference>
<dbReference type="InterPro" id="IPR007867">
    <property type="entry name" value="GMC_OxRtase_C"/>
</dbReference>
<evidence type="ECO:0000256" key="1">
    <source>
        <dbReference type="ARBA" id="ARBA00010790"/>
    </source>
</evidence>
<evidence type="ECO:0000256" key="2">
    <source>
        <dbReference type="RuleBase" id="RU003968"/>
    </source>
</evidence>
<dbReference type="SUPFAM" id="SSF54373">
    <property type="entry name" value="FAD-linked reductases, C-terminal domain"/>
    <property type="match status" value="1"/>
</dbReference>
<reference evidence="6 7" key="1">
    <citation type="submission" date="2019-09" db="EMBL/GenBank/DDBJ databases">
        <title>The hologenome of the rock-dwelling lichen Lasallia pustulata.</title>
        <authorList>
            <person name="Greshake Tzovaras B."/>
            <person name="Segers F."/>
            <person name="Bicker A."/>
            <person name="Dal Grande F."/>
            <person name="Otte J."/>
            <person name="Hankeln T."/>
            <person name="Schmitt I."/>
            <person name="Ebersberger I."/>
        </authorList>
    </citation>
    <scope>NUCLEOTIDE SEQUENCE [LARGE SCALE GENOMIC DNA]</scope>
    <source>
        <strain evidence="6">A1-1</strain>
    </source>
</reference>
<name>A0A5M8PKB2_9LECA</name>
<dbReference type="SUPFAM" id="SSF51905">
    <property type="entry name" value="FAD/NAD(P)-binding domain"/>
    <property type="match status" value="1"/>
</dbReference>
<dbReference type="Gene3D" id="3.50.50.60">
    <property type="entry name" value="FAD/NAD(P)-binding domain"/>
    <property type="match status" value="2"/>
</dbReference>
<dbReference type="OrthoDB" id="269227at2759"/>
<dbReference type="Pfam" id="PF05199">
    <property type="entry name" value="GMC_oxred_C"/>
    <property type="match status" value="1"/>
</dbReference>
<dbReference type="InterPro" id="IPR012132">
    <property type="entry name" value="GMC_OxRdtase"/>
</dbReference>
<feature type="compositionally biased region" description="Gly residues" evidence="3">
    <location>
        <begin position="287"/>
        <end position="301"/>
    </location>
</feature>
<dbReference type="GO" id="GO:0050660">
    <property type="term" value="F:flavin adenine dinucleotide binding"/>
    <property type="evidence" value="ECO:0007669"/>
    <property type="project" value="InterPro"/>
</dbReference>
<sequence length="1010" mass="104806">MGAVSAIFATFALLATSAQCVHLFGRDLNAPLLQSYDYVVVGCGISGLVVANRLSEDSSVQVLCIEAGEPDQGEDVIDIPVYVGADIGGGYDWDLTTVPQTQLDGAIRPMPQGKVLGGGSILNAMCWNRGGQDDFDAWEALGNPGWSWDGLLPYFMKSETYTPVYSEEIADEYSIHYNPAVHGTSGPVNVSYPNFFYPQSANLFAALNYLGVPTAFDPNDGTTAGAAFVPTDLNPDSQTRADARVSYYDPYATRENFHVITGQHVTQVLIDGTTNNEEASDQTNGGNVNGDGSASGGGLGFDPGSSTTPPTGEKRSRDANTANLRITGVEFAADAAAPRQTVYATREVIVAAGALHSAQLLQLSGIGPAALLETYNITVAIDLPGVGNNLQDHCLVGTFYPYNNASFPLPTELTTNATYNLEAEAEYDATRTGPWTAGSPNGLAFPPLSLISNNSWVILDNASMQNPTDYLVPGLDSTVIAGYTAQSASLVQRLAETTVAAYEIINNNAGSLTVSVMHPFSRGTCYINSPDPFDPPLIDPRWLTNPVDRQVLIEALQFNRLILAAPSMLELQAAQFVPPFDADEAALNQVIDNGIRTEFHPSGTCAMLPLEQGRVVDSRLVVWGTQNLRVVDAGIFPLIPAAHLQAVVYGVAEKAADIIKADNMNVQPSIVRNASASSTATASSIRPPYANSTIAAVGSSLTSSVVSIHTTLVGEISTSSATAQNRISASASLTATSETSPSIVIIVRPSANPSHLSSVSTATTQISFSAASSTGPSATSSPSTSTSDVTTEALFSAVSSAGPSGTSSHSSSISQATVFILISTTSSTGPPAISSSFTSAWEGTTKIFLPVVSSVGPSAVSSHFPSASEATAEVLLSAVSSAVPSATSSPSSSTSKAYSPALTLTLVNQQTETSAASDVDLVSATLSPSVLNASQLSSSIIAALTSGGVPPQVASALESFVVGTVSAPSSLPAATATSGASSSSDTELLQKEEEAINALVKWLLQYFHVA</sequence>
<keyword evidence="2" id="KW-0285">Flavoprotein</keyword>
<comment type="similarity">
    <text evidence="1 2">Belongs to the GMC oxidoreductase family.</text>
</comment>
<dbReference type="Proteomes" id="UP000324767">
    <property type="component" value="Unassembled WGS sequence"/>
</dbReference>
<feature type="chain" id="PRO_5024297307" description="Glucose-methanol-choline oxidoreductase N-terminal domain-containing protein" evidence="4">
    <location>
        <begin position="21"/>
        <end position="1010"/>
    </location>
</feature>
<feature type="region of interest" description="Disordered" evidence="3">
    <location>
        <begin position="276"/>
        <end position="319"/>
    </location>
</feature>
<evidence type="ECO:0000313" key="7">
    <source>
        <dbReference type="Proteomes" id="UP000324767"/>
    </source>
</evidence>
<dbReference type="PROSITE" id="PS00623">
    <property type="entry name" value="GMC_OXRED_1"/>
    <property type="match status" value="1"/>
</dbReference>
<evidence type="ECO:0000313" key="6">
    <source>
        <dbReference type="EMBL" id="KAA6409246.1"/>
    </source>
</evidence>
<dbReference type="InterPro" id="IPR000172">
    <property type="entry name" value="GMC_OxRdtase_N"/>
</dbReference>
<evidence type="ECO:0000256" key="3">
    <source>
        <dbReference type="SAM" id="MobiDB-lite"/>
    </source>
</evidence>
<dbReference type="InterPro" id="IPR036188">
    <property type="entry name" value="FAD/NAD-bd_sf"/>
</dbReference>
<dbReference type="GO" id="GO:0016614">
    <property type="term" value="F:oxidoreductase activity, acting on CH-OH group of donors"/>
    <property type="evidence" value="ECO:0007669"/>
    <property type="project" value="InterPro"/>
</dbReference>
<comment type="caution">
    <text evidence="6">The sequence shown here is derived from an EMBL/GenBank/DDBJ whole genome shotgun (WGS) entry which is preliminary data.</text>
</comment>
<dbReference type="Pfam" id="PF00732">
    <property type="entry name" value="GMC_oxred_N"/>
    <property type="match status" value="2"/>
</dbReference>
<keyword evidence="4" id="KW-0732">Signal</keyword>
<evidence type="ECO:0000259" key="5">
    <source>
        <dbReference type="PROSITE" id="PS00623"/>
    </source>
</evidence>
<dbReference type="GO" id="GO:0044550">
    <property type="term" value="P:secondary metabolite biosynthetic process"/>
    <property type="evidence" value="ECO:0007669"/>
    <property type="project" value="TreeGrafter"/>
</dbReference>
<protein>
    <recommendedName>
        <fullName evidence="5">Glucose-methanol-choline oxidoreductase N-terminal domain-containing protein</fullName>
    </recommendedName>
</protein>
<evidence type="ECO:0000256" key="4">
    <source>
        <dbReference type="SAM" id="SignalP"/>
    </source>
</evidence>
<proteinExistence type="inferred from homology"/>
<dbReference type="Gene3D" id="3.30.560.10">
    <property type="entry name" value="Glucose Oxidase, domain 3"/>
    <property type="match status" value="2"/>
</dbReference>
<keyword evidence="2" id="KW-0274">FAD</keyword>
<dbReference type="AlphaFoldDB" id="A0A5M8PKB2"/>
<accession>A0A5M8PKB2</accession>
<organism evidence="6 7">
    <name type="scientific">Lasallia pustulata</name>
    <dbReference type="NCBI Taxonomy" id="136370"/>
    <lineage>
        <taxon>Eukaryota</taxon>
        <taxon>Fungi</taxon>
        <taxon>Dikarya</taxon>
        <taxon>Ascomycota</taxon>
        <taxon>Pezizomycotina</taxon>
        <taxon>Lecanoromycetes</taxon>
        <taxon>OSLEUM clade</taxon>
        <taxon>Umbilicariomycetidae</taxon>
        <taxon>Umbilicariales</taxon>
        <taxon>Umbilicariaceae</taxon>
        <taxon>Lasallia</taxon>
    </lineage>
</organism>
<dbReference type="PANTHER" id="PTHR11552:SF115">
    <property type="entry name" value="DEHYDROGENASE XPTC-RELATED"/>
    <property type="match status" value="1"/>
</dbReference>
<feature type="domain" description="Glucose-methanol-choline oxidoreductase N-terminal" evidence="5">
    <location>
        <begin position="113"/>
        <end position="136"/>
    </location>
</feature>